<feature type="compositionally biased region" description="Low complexity" evidence="1">
    <location>
        <begin position="28"/>
        <end position="39"/>
    </location>
</feature>
<dbReference type="RefSeq" id="WP_190433130.1">
    <property type="nucleotide sequence ID" value="NZ_JAMPKM010000010.1"/>
</dbReference>
<organism evidence="2 3">
    <name type="scientific">Trichocoleus desertorum GB2-A4</name>
    <dbReference type="NCBI Taxonomy" id="2933944"/>
    <lineage>
        <taxon>Bacteria</taxon>
        <taxon>Bacillati</taxon>
        <taxon>Cyanobacteriota</taxon>
        <taxon>Cyanophyceae</taxon>
        <taxon>Leptolyngbyales</taxon>
        <taxon>Trichocoleusaceae</taxon>
        <taxon>Trichocoleus</taxon>
    </lineage>
</organism>
<dbReference type="Proteomes" id="UP001464891">
    <property type="component" value="Unassembled WGS sequence"/>
</dbReference>
<reference evidence="2 3" key="1">
    <citation type="submission" date="2022-04" db="EMBL/GenBank/DDBJ databases">
        <title>Positive selection, recombination, and allopatry shape intraspecific diversity of widespread and dominant cyanobacteria.</title>
        <authorList>
            <person name="Wei J."/>
            <person name="Shu W."/>
            <person name="Hu C."/>
        </authorList>
    </citation>
    <scope>NUCLEOTIDE SEQUENCE [LARGE SCALE GENOMIC DNA]</scope>
    <source>
        <strain evidence="2 3">GB2-A4</strain>
    </source>
</reference>
<dbReference type="EMBL" id="JAMPKM010000010">
    <property type="protein sequence ID" value="MEP0818686.1"/>
    <property type="molecule type" value="Genomic_DNA"/>
</dbReference>
<feature type="compositionally biased region" description="Low complexity" evidence="1">
    <location>
        <begin position="81"/>
        <end position="99"/>
    </location>
</feature>
<sequence length="385" mass="41389">MPEEQPKQPSSSVPPTPNRPASTGQGGTSLQQVTQTLQQKWEQVQPGLKAQSAKVLRLTIRSLETAAEKLETDTPQSPSRPASTQETSPTPTQPTGQSAQLSFSALLERSRPFLAKLQTWATAALEKIQPQLARLQTWWTKTLPQIRNRLPASLNEKLSDRALTNLATAGVVFLVLTTNSLFSSPQPRAPEVAKVPISQRVPPAELTAPPELSAPEAEIPIAIAPPEETAVPLPEPIVAEPEIPAIADAPEVPLDLVAPEPPEPVEVTPPAPIEPPAPVLSPQEQILASIQAKVAEVTNQYAENLVQSVQTNLVGNRLTVKLSDRWYNLQNSQQDQLASEVLAKAKTLDFTKLEITDAEGKLLARTPVVGSGMVILQRGNLATAS</sequence>
<feature type="region of interest" description="Disordered" evidence="1">
    <location>
        <begin position="69"/>
        <end position="99"/>
    </location>
</feature>
<evidence type="ECO:0000313" key="3">
    <source>
        <dbReference type="Proteomes" id="UP001464891"/>
    </source>
</evidence>
<evidence type="ECO:0000313" key="2">
    <source>
        <dbReference type="EMBL" id="MEP0818686.1"/>
    </source>
</evidence>
<proteinExistence type="predicted"/>
<name>A0ABV0JA78_9CYAN</name>
<feature type="region of interest" description="Disordered" evidence="1">
    <location>
        <begin position="1"/>
        <end position="52"/>
    </location>
</feature>
<accession>A0ABV0JA78</accession>
<comment type="caution">
    <text evidence="2">The sequence shown here is derived from an EMBL/GenBank/DDBJ whole genome shotgun (WGS) entry which is preliminary data.</text>
</comment>
<keyword evidence="3" id="KW-1185">Reference proteome</keyword>
<protein>
    <submittedName>
        <fullName evidence="2">Uncharacterized protein</fullName>
    </submittedName>
</protein>
<gene>
    <name evidence="2" type="ORF">NC998_16420</name>
</gene>
<evidence type="ECO:0000256" key="1">
    <source>
        <dbReference type="SAM" id="MobiDB-lite"/>
    </source>
</evidence>